<dbReference type="InterPro" id="IPR005135">
    <property type="entry name" value="Endo/exonuclease/phosphatase"/>
</dbReference>
<dbReference type="SUPFAM" id="SSF56219">
    <property type="entry name" value="DNase I-like"/>
    <property type="match status" value="1"/>
</dbReference>
<dbReference type="PANTHER" id="PTHR12121:SF36">
    <property type="entry name" value="ENDONUCLEASE_EXONUCLEASE_PHOSPHATASE DOMAIN-CONTAINING PROTEIN"/>
    <property type="match status" value="1"/>
</dbReference>
<protein>
    <recommendedName>
        <fullName evidence="1">Endonuclease/exonuclease/phosphatase domain-containing protein</fullName>
    </recommendedName>
</protein>
<evidence type="ECO:0000313" key="2">
    <source>
        <dbReference type="EMBL" id="GGG90069.1"/>
    </source>
</evidence>
<sequence length="479" mass="53681">MHMLTIVMTGLMTIFSGCEKLPSIIEDIDYLRANRVLRTATFNIEYNNTNSTSIPWEQRKHTVKQLFSDYTFDIVGVQEPYRSQLNDLANLLPQYAYVGHSVMGSTSADQQLTVGILYKEERLALLDSGMFWLSETPDVLSKGWNNTQYRICQWGKFKDKSTQRIFYYFSTHLDFDTEAYLPTLQLISDRIKQVASGYPAILGGDFNFNQTTSTYQALIAEGFFQDTHLYAEELINPFQGTFTNYGSGLSGTNRIDHLFVANCSNIHIAKRKVITDSYAGVYPSDHAPVMAELVLPPMCSTTPARRDTIREDFKRAVIKGLYPAGNVIAPSGMWLFDGALVYHKEPTDYRPMAPRLIGVNNRGTPDLLGPGFIETAFTLPGLDQVDVEFVSMPATSEVGPDFALEIQVSKDGGNSWESLGTKHTERHNLATASFRPQIPASQPVTVKIINRSPQLDTDLVRGNRINILSVQFIVPHSSK</sequence>
<dbReference type="CDD" id="cd09083">
    <property type="entry name" value="EEP-1"/>
    <property type="match status" value="1"/>
</dbReference>
<gene>
    <name evidence="2" type="ORF">GCM10007415_25550</name>
</gene>
<reference evidence="2" key="1">
    <citation type="journal article" date="2014" name="Int. J. Syst. Evol. Microbiol.">
        <title>Complete genome sequence of Corynebacterium casei LMG S-19264T (=DSM 44701T), isolated from a smear-ripened cheese.</title>
        <authorList>
            <consortium name="US DOE Joint Genome Institute (JGI-PGF)"/>
            <person name="Walter F."/>
            <person name="Albersmeier A."/>
            <person name="Kalinowski J."/>
            <person name="Ruckert C."/>
        </authorList>
    </citation>
    <scope>NUCLEOTIDE SEQUENCE</scope>
    <source>
        <strain evidence="2">CGMCC 1.12195</strain>
    </source>
</reference>
<proteinExistence type="predicted"/>
<dbReference type="PANTHER" id="PTHR12121">
    <property type="entry name" value="CARBON CATABOLITE REPRESSOR PROTEIN 4"/>
    <property type="match status" value="1"/>
</dbReference>
<dbReference type="Proteomes" id="UP000660862">
    <property type="component" value="Unassembled WGS sequence"/>
</dbReference>
<name>A0A917HTP7_9SPHI</name>
<dbReference type="GO" id="GO:0000175">
    <property type="term" value="F:3'-5'-RNA exonuclease activity"/>
    <property type="evidence" value="ECO:0007669"/>
    <property type="project" value="TreeGrafter"/>
</dbReference>
<dbReference type="Gene3D" id="3.60.10.10">
    <property type="entry name" value="Endonuclease/exonuclease/phosphatase"/>
    <property type="match status" value="1"/>
</dbReference>
<dbReference type="Pfam" id="PF03372">
    <property type="entry name" value="Exo_endo_phos"/>
    <property type="match status" value="1"/>
</dbReference>
<evidence type="ECO:0000313" key="3">
    <source>
        <dbReference type="Proteomes" id="UP000660862"/>
    </source>
</evidence>
<evidence type="ECO:0000259" key="1">
    <source>
        <dbReference type="Pfam" id="PF03372"/>
    </source>
</evidence>
<keyword evidence="3" id="KW-1185">Reference proteome</keyword>
<dbReference type="InterPro" id="IPR036691">
    <property type="entry name" value="Endo/exonu/phosph_ase_sf"/>
</dbReference>
<reference evidence="2" key="2">
    <citation type="submission" date="2020-09" db="EMBL/GenBank/DDBJ databases">
        <authorList>
            <person name="Sun Q."/>
            <person name="Zhou Y."/>
        </authorList>
    </citation>
    <scope>NUCLEOTIDE SEQUENCE</scope>
    <source>
        <strain evidence="2">CGMCC 1.12195</strain>
    </source>
</reference>
<dbReference type="EMBL" id="BMER01000002">
    <property type="protein sequence ID" value="GGG90069.1"/>
    <property type="molecule type" value="Genomic_DNA"/>
</dbReference>
<dbReference type="InterPro" id="IPR050410">
    <property type="entry name" value="CCR4/nocturin_mRNA_transcr"/>
</dbReference>
<feature type="domain" description="Endonuclease/exonuclease/phosphatase" evidence="1">
    <location>
        <begin position="40"/>
        <end position="286"/>
    </location>
</feature>
<comment type="caution">
    <text evidence="2">The sequence shown here is derived from an EMBL/GenBank/DDBJ whole genome shotgun (WGS) entry which is preliminary data.</text>
</comment>
<accession>A0A917HTP7</accession>
<dbReference type="AlphaFoldDB" id="A0A917HTP7"/>
<organism evidence="2 3">
    <name type="scientific">Parapedobacter pyrenivorans</name>
    <dbReference type="NCBI Taxonomy" id="1305674"/>
    <lineage>
        <taxon>Bacteria</taxon>
        <taxon>Pseudomonadati</taxon>
        <taxon>Bacteroidota</taxon>
        <taxon>Sphingobacteriia</taxon>
        <taxon>Sphingobacteriales</taxon>
        <taxon>Sphingobacteriaceae</taxon>
        <taxon>Parapedobacter</taxon>
    </lineage>
</organism>